<comment type="caution">
    <text evidence="2">The sequence shown here is derived from an EMBL/GenBank/DDBJ whole genome shotgun (WGS) entry which is preliminary data.</text>
</comment>
<evidence type="ECO:0000313" key="3">
    <source>
        <dbReference type="Proteomes" id="UP000295281"/>
    </source>
</evidence>
<evidence type="ECO:0000313" key="2">
    <source>
        <dbReference type="EMBL" id="TDQ52888.1"/>
    </source>
</evidence>
<organism evidence="2 3">
    <name type="scientific">Actinorugispora endophytica</name>
    <dbReference type="NCBI Taxonomy" id="1605990"/>
    <lineage>
        <taxon>Bacteria</taxon>
        <taxon>Bacillati</taxon>
        <taxon>Actinomycetota</taxon>
        <taxon>Actinomycetes</taxon>
        <taxon>Streptosporangiales</taxon>
        <taxon>Nocardiopsidaceae</taxon>
        <taxon>Actinorugispora</taxon>
    </lineage>
</organism>
<dbReference type="NCBIfam" id="NF041721">
    <property type="entry name" value="phane_AmcA_1"/>
    <property type="match status" value="1"/>
</dbReference>
<name>A0A4R6V8Z8_9ACTN</name>
<gene>
    <name evidence="2" type="ORF">EV190_1054</name>
</gene>
<sequence length="55" mass="6151">MSPLAALERSETVVELIEQAGTPVAPVSQFDNRDTWDNRGGGGFDNRSTWDNWKK</sequence>
<dbReference type="EMBL" id="SNYN01000005">
    <property type="protein sequence ID" value="TDQ52888.1"/>
    <property type="molecule type" value="Genomic_DNA"/>
</dbReference>
<dbReference type="AlphaFoldDB" id="A0A4R6V8Z8"/>
<dbReference type="Proteomes" id="UP000295281">
    <property type="component" value="Unassembled WGS sequence"/>
</dbReference>
<dbReference type="RefSeq" id="WP_166655422.1">
    <property type="nucleotide sequence ID" value="NZ_SNYN01000005.1"/>
</dbReference>
<protein>
    <submittedName>
        <fullName evidence="2">Uncharacterized protein</fullName>
    </submittedName>
</protein>
<proteinExistence type="predicted"/>
<feature type="compositionally biased region" description="Polar residues" evidence="1">
    <location>
        <begin position="46"/>
        <end position="55"/>
    </location>
</feature>
<reference evidence="2 3" key="1">
    <citation type="submission" date="2019-03" db="EMBL/GenBank/DDBJ databases">
        <title>Genomic Encyclopedia of Type Strains, Phase IV (KMG-IV): sequencing the most valuable type-strain genomes for metagenomic binning, comparative biology and taxonomic classification.</title>
        <authorList>
            <person name="Goeker M."/>
        </authorList>
    </citation>
    <scope>NUCLEOTIDE SEQUENCE [LARGE SCALE GENOMIC DNA]</scope>
    <source>
        <strain evidence="2 3">DSM 46770</strain>
    </source>
</reference>
<evidence type="ECO:0000256" key="1">
    <source>
        <dbReference type="SAM" id="MobiDB-lite"/>
    </source>
</evidence>
<accession>A0A4R6V8Z8</accession>
<feature type="region of interest" description="Disordered" evidence="1">
    <location>
        <begin position="27"/>
        <end position="55"/>
    </location>
</feature>
<keyword evidence="3" id="KW-1185">Reference proteome</keyword>